<evidence type="ECO:0000313" key="2">
    <source>
        <dbReference type="Proteomes" id="UP001499989"/>
    </source>
</evidence>
<proteinExistence type="predicted"/>
<evidence type="ECO:0000313" key="1">
    <source>
        <dbReference type="EMBL" id="GAA2686591.1"/>
    </source>
</evidence>
<dbReference type="Proteomes" id="UP001499989">
    <property type="component" value="Unassembled WGS sequence"/>
</dbReference>
<name>A0ABN3SW37_9ACTN</name>
<comment type="caution">
    <text evidence="1">The sequence shown here is derived from an EMBL/GenBank/DDBJ whole genome shotgun (WGS) entry which is preliminary data.</text>
</comment>
<reference evidence="1 2" key="1">
    <citation type="journal article" date="2019" name="Int. J. Syst. Evol. Microbiol.">
        <title>The Global Catalogue of Microorganisms (GCM) 10K type strain sequencing project: providing services to taxonomists for standard genome sequencing and annotation.</title>
        <authorList>
            <consortium name="The Broad Institute Genomics Platform"/>
            <consortium name="The Broad Institute Genome Sequencing Center for Infectious Disease"/>
            <person name="Wu L."/>
            <person name="Ma J."/>
        </authorList>
    </citation>
    <scope>NUCLEOTIDE SEQUENCE [LARGE SCALE GENOMIC DNA]</scope>
    <source>
        <strain evidence="1 2">JCM 4531</strain>
    </source>
</reference>
<sequence>MGGRPPAFDREAYKQRNTVERCINRLKQWRGIATRYEKTATVHLAGLHIVGIFFWSAR</sequence>
<keyword evidence="2" id="KW-1185">Reference proteome</keyword>
<dbReference type="EMBL" id="BAAASK010000010">
    <property type="protein sequence ID" value="GAA2686591.1"/>
    <property type="molecule type" value="Genomic_DNA"/>
</dbReference>
<accession>A0ABN3SW37</accession>
<protein>
    <submittedName>
        <fullName evidence="1">Transposase</fullName>
    </submittedName>
</protein>
<gene>
    <name evidence="1" type="ORF">GCM10010310_39680</name>
</gene>
<organism evidence="1 2">
    <name type="scientific">Streptomyces violaceolatus</name>
    <dbReference type="NCBI Taxonomy" id="67378"/>
    <lineage>
        <taxon>Bacteria</taxon>
        <taxon>Bacillati</taxon>
        <taxon>Actinomycetota</taxon>
        <taxon>Actinomycetes</taxon>
        <taxon>Kitasatosporales</taxon>
        <taxon>Streptomycetaceae</taxon>
        <taxon>Streptomyces</taxon>
        <taxon>Streptomyces violaceoruber group</taxon>
    </lineage>
</organism>